<dbReference type="Pfam" id="PF00072">
    <property type="entry name" value="Response_reg"/>
    <property type="match status" value="1"/>
</dbReference>
<keyword evidence="1 3" id="KW-0238">DNA-binding</keyword>
<dbReference type="InterPro" id="IPR001789">
    <property type="entry name" value="Sig_transdc_resp-reg_receiver"/>
</dbReference>
<dbReference type="AlphaFoldDB" id="A0AAE9YV64"/>
<feature type="domain" description="OmpR/PhoB-type" evidence="5">
    <location>
        <begin position="153"/>
        <end position="250"/>
    </location>
</feature>
<keyword evidence="7" id="KW-1185">Reference proteome</keyword>
<dbReference type="GO" id="GO:0000976">
    <property type="term" value="F:transcription cis-regulatory region binding"/>
    <property type="evidence" value="ECO:0007669"/>
    <property type="project" value="TreeGrafter"/>
</dbReference>
<dbReference type="PANTHER" id="PTHR48111:SF47">
    <property type="entry name" value="TRANSCRIPTIONAL REGULATORY PROTEIN RSTA"/>
    <property type="match status" value="1"/>
</dbReference>
<dbReference type="InterPro" id="IPR001867">
    <property type="entry name" value="OmpR/PhoB-type_DNA-bd"/>
</dbReference>
<dbReference type="EMBL" id="CP059735">
    <property type="protein sequence ID" value="WDE01840.1"/>
    <property type="molecule type" value="Genomic_DNA"/>
</dbReference>
<dbReference type="InterPro" id="IPR011006">
    <property type="entry name" value="CheY-like_superfamily"/>
</dbReference>
<dbReference type="Proteomes" id="UP000032568">
    <property type="component" value="Chromosome"/>
</dbReference>
<feature type="DNA-binding region" description="OmpR/PhoB-type" evidence="3">
    <location>
        <begin position="153"/>
        <end position="250"/>
    </location>
</feature>
<dbReference type="GO" id="GO:0032993">
    <property type="term" value="C:protein-DNA complex"/>
    <property type="evidence" value="ECO:0007669"/>
    <property type="project" value="TreeGrafter"/>
</dbReference>
<sequence length="250" mass="27953">MSEKKQILVVEDDQDLALLVSEYLNAQGFSTNIIDNGLDAVDEIINKQPALVILDLNLPGRDGFSICRAVRSQYPGPLLMLTASDEAIDQVVGLELGADDYVKKPIEPRILLARIRALLRRIEEIEFKSAQQKNTNAESQIADTNNEAAISARDMLTAGDISIHVANRIVYFQETELNLSTPEYELLLILAQHAGEIVSRNFLFEQIKGYEYDGVSRFIDIIISQLRHKLSDEAAAIIKTIRGKGYLLIR</sequence>
<evidence type="ECO:0000256" key="2">
    <source>
        <dbReference type="PROSITE-ProRule" id="PRU00169"/>
    </source>
</evidence>
<dbReference type="Pfam" id="PF00486">
    <property type="entry name" value="Trans_reg_C"/>
    <property type="match status" value="1"/>
</dbReference>
<dbReference type="Gene3D" id="1.10.10.10">
    <property type="entry name" value="Winged helix-like DNA-binding domain superfamily/Winged helix DNA-binding domain"/>
    <property type="match status" value="1"/>
</dbReference>
<keyword evidence="2" id="KW-0597">Phosphoprotein</keyword>
<dbReference type="InterPro" id="IPR036388">
    <property type="entry name" value="WH-like_DNA-bd_sf"/>
</dbReference>
<organism evidence="6 7">
    <name type="scientific">Thalassomonas actiniarum</name>
    <dbReference type="NCBI Taxonomy" id="485447"/>
    <lineage>
        <taxon>Bacteria</taxon>
        <taxon>Pseudomonadati</taxon>
        <taxon>Pseudomonadota</taxon>
        <taxon>Gammaproteobacteria</taxon>
        <taxon>Alteromonadales</taxon>
        <taxon>Colwelliaceae</taxon>
        <taxon>Thalassomonas</taxon>
    </lineage>
</organism>
<dbReference type="SUPFAM" id="SSF52172">
    <property type="entry name" value="CheY-like"/>
    <property type="match status" value="1"/>
</dbReference>
<name>A0AAE9YV64_9GAMM</name>
<dbReference type="GO" id="GO:0006355">
    <property type="term" value="P:regulation of DNA-templated transcription"/>
    <property type="evidence" value="ECO:0007669"/>
    <property type="project" value="InterPro"/>
</dbReference>
<evidence type="ECO:0000256" key="1">
    <source>
        <dbReference type="ARBA" id="ARBA00023125"/>
    </source>
</evidence>
<dbReference type="InterPro" id="IPR039420">
    <property type="entry name" value="WalR-like"/>
</dbReference>
<evidence type="ECO:0000259" key="4">
    <source>
        <dbReference type="PROSITE" id="PS50110"/>
    </source>
</evidence>
<reference evidence="6 7" key="1">
    <citation type="journal article" date="2015" name="Genome Announc.">
        <title>Draft Genome Sequences of Marine Isolates of Thalassomonas viridans and Thalassomonas actiniarum.</title>
        <authorList>
            <person name="Olonade I."/>
            <person name="van Zyl L.J."/>
            <person name="Trindade M."/>
        </authorList>
    </citation>
    <scope>NUCLEOTIDE SEQUENCE [LARGE SCALE GENOMIC DNA]</scope>
    <source>
        <strain evidence="6 7">A5K-106</strain>
    </source>
</reference>
<dbReference type="Gene3D" id="3.40.50.2300">
    <property type="match status" value="1"/>
</dbReference>
<accession>A0AAE9YV64</accession>
<evidence type="ECO:0000313" key="6">
    <source>
        <dbReference type="EMBL" id="WDE01840.1"/>
    </source>
</evidence>
<dbReference type="PANTHER" id="PTHR48111">
    <property type="entry name" value="REGULATOR OF RPOS"/>
    <property type="match status" value="1"/>
</dbReference>
<evidence type="ECO:0000313" key="7">
    <source>
        <dbReference type="Proteomes" id="UP000032568"/>
    </source>
</evidence>
<dbReference type="GO" id="GO:0000156">
    <property type="term" value="F:phosphorelay response regulator activity"/>
    <property type="evidence" value="ECO:0007669"/>
    <property type="project" value="TreeGrafter"/>
</dbReference>
<dbReference type="Gene3D" id="6.10.250.690">
    <property type="match status" value="1"/>
</dbReference>
<evidence type="ECO:0000259" key="5">
    <source>
        <dbReference type="PROSITE" id="PS51755"/>
    </source>
</evidence>
<gene>
    <name evidence="6" type="ORF">SG35_010255</name>
</gene>
<dbReference type="InterPro" id="IPR016032">
    <property type="entry name" value="Sig_transdc_resp-reg_C-effctor"/>
</dbReference>
<feature type="domain" description="Response regulatory" evidence="4">
    <location>
        <begin position="6"/>
        <end position="119"/>
    </location>
</feature>
<dbReference type="GO" id="GO:0005829">
    <property type="term" value="C:cytosol"/>
    <property type="evidence" value="ECO:0007669"/>
    <property type="project" value="TreeGrafter"/>
</dbReference>
<dbReference type="SMART" id="SM00862">
    <property type="entry name" value="Trans_reg_C"/>
    <property type="match status" value="1"/>
</dbReference>
<protein>
    <submittedName>
        <fullName evidence="6">Response regulator transcription factor</fullName>
    </submittedName>
</protein>
<reference evidence="6 7" key="2">
    <citation type="journal article" date="2022" name="Mar. Drugs">
        <title>Bioassay-Guided Fractionation Leads to the Detection of Cholic Acid Generated by the Rare Thalassomonas sp.</title>
        <authorList>
            <person name="Pheiffer F."/>
            <person name="Schneider Y.K."/>
            <person name="Hansen E.H."/>
            <person name="Andersen J.H."/>
            <person name="Isaksson J."/>
            <person name="Busche T."/>
            <person name="R C."/>
            <person name="Kalinowski J."/>
            <person name="Zyl L.V."/>
            <person name="Trindade M."/>
        </authorList>
    </citation>
    <scope>NUCLEOTIDE SEQUENCE [LARGE SCALE GENOMIC DNA]</scope>
    <source>
        <strain evidence="6 7">A5K-106</strain>
    </source>
</reference>
<feature type="modified residue" description="4-aspartylphosphate" evidence="2">
    <location>
        <position position="55"/>
    </location>
</feature>
<dbReference type="SMART" id="SM00448">
    <property type="entry name" value="REC"/>
    <property type="match status" value="1"/>
</dbReference>
<dbReference type="CDD" id="cd00383">
    <property type="entry name" value="trans_reg_C"/>
    <property type="match status" value="1"/>
</dbReference>
<proteinExistence type="predicted"/>
<dbReference type="PROSITE" id="PS50110">
    <property type="entry name" value="RESPONSE_REGULATORY"/>
    <property type="match status" value="1"/>
</dbReference>
<dbReference type="KEGG" id="tact:SG35_010255"/>
<dbReference type="SUPFAM" id="SSF46894">
    <property type="entry name" value="C-terminal effector domain of the bipartite response regulators"/>
    <property type="match status" value="1"/>
</dbReference>
<evidence type="ECO:0000256" key="3">
    <source>
        <dbReference type="PROSITE-ProRule" id="PRU01091"/>
    </source>
</evidence>
<dbReference type="PROSITE" id="PS51755">
    <property type="entry name" value="OMPR_PHOB"/>
    <property type="match status" value="1"/>
</dbReference>